<sequence length="152" mass="16574">MRRLVVRHRILIVVAVVIVAIGGLWWTKTIAFTRSSPVAFTAEPFAYVPRGDPSDITSTVIAALPFSNDEIVRLVAERIVNTYGGNRSEYESSLTIKDTTAVAGKVVYARGRTPLSTQRIANYGAVALCDLVNEAVFAHTGQARVAFMVFTD</sequence>
<proteinExistence type="predicted"/>
<gene>
    <name evidence="2" type="ORF">PXH69_28660</name>
</gene>
<dbReference type="Proteomes" id="UP001217325">
    <property type="component" value="Unassembled WGS sequence"/>
</dbReference>
<feature type="transmembrane region" description="Helical" evidence="1">
    <location>
        <begin position="9"/>
        <end position="27"/>
    </location>
</feature>
<keyword evidence="1" id="KW-0812">Transmembrane</keyword>
<name>A0AAW6LPJ4_RHOSG</name>
<evidence type="ECO:0000256" key="1">
    <source>
        <dbReference type="SAM" id="Phobius"/>
    </source>
</evidence>
<organism evidence="2 3">
    <name type="scientific">Rhodococcus qingshengii</name>
    <dbReference type="NCBI Taxonomy" id="334542"/>
    <lineage>
        <taxon>Bacteria</taxon>
        <taxon>Bacillati</taxon>
        <taxon>Actinomycetota</taxon>
        <taxon>Actinomycetes</taxon>
        <taxon>Mycobacteriales</taxon>
        <taxon>Nocardiaceae</taxon>
        <taxon>Rhodococcus</taxon>
        <taxon>Rhodococcus erythropolis group</taxon>
    </lineage>
</organism>
<evidence type="ECO:0000313" key="3">
    <source>
        <dbReference type="Proteomes" id="UP001217325"/>
    </source>
</evidence>
<evidence type="ECO:0008006" key="4">
    <source>
        <dbReference type="Google" id="ProtNLM"/>
    </source>
</evidence>
<keyword evidence="1" id="KW-1133">Transmembrane helix</keyword>
<accession>A0AAW6LPJ4</accession>
<keyword evidence="1" id="KW-0472">Membrane</keyword>
<dbReference type="RefSeq" id="WP_275232672.1">
    <property type="nucleotide sequence ID" value="NZ_JARDXE010000023.1"/>
</dbReference>
<dbReference type="AlphaFoldDB" id="A0AAW6LPJ4"/>
<evidence type="ECO:0000313" key="2">
    <source>
        <dbReference type="EMBL" id="MDE8648949.1"/>
    </source>
</evidence>
<comment type="caution">
    <text evidence="2">The sequence shown here is derived from an EMBL/GenBank/DDBJ whole genome shotgun (WGS) entry which is preliminary data.</text>
</comment>
<protein>
    <recommendedName>
        <fullName evidence="4">GerMN domain-containing protein</fullName>
    </recommendedName>
</protein>
<reference evidence="2" key="1">
    <citation type="submission" date="2023-02" db="EMBL/GenBank/DDBJ databases">
        <title>A novel hydrolase synthesized by Rhodococcus erythropolis HQ is responsible for the detoxification of Zearalenone.</title>
        <authorList>
            <person name="Hu J."/>
            <person name="Xu J."/>
        </authorList>
    </citation>
    <scope>NUCLEOTIDE SEQUENCE</scope>
    <source>
        <strain evidence="2">HQ</strain>
    </source>
</reference>
<dbReference type="EMBL" id="JARDXE010000023">
    <property type="protein sequence ID" value="MDE8648949.1"/>
    <property type="molecule type" value="Genomic_DNA"/>
</dbReference>